<evidence type="ECO:0000256" key="1">
    <source>
        <dbReference type="SAM" id="MobiDB-lite"/>
    </source>
</evidence>
<evidence type="ECO:0000313" key="4">
    <source>
        <dbReference type="Proteomes" id="UP000660262"/>
    </source>
</evidence>
<keyword evidence="4" id="KW-1185">Reference proteome</keyword>
<name>A0A830HAE1_9CHLO</name>
<feature type="region of interest" description="Disordered" evidence="1">
    <location>
        <begin position="343"/>
        <end position="430"/>
    </location>
</feature>
<gene>
    <name evidence="3" type="ORF">PPROV_000114600</name>
</gene>
<proteinExistence type="predicted"/>
<dbReference type="Proteomes" id="UP000660262">
    <property type="component" value="Unassembled WGS sequence"/>
</dbReference>
<feature type="compositionally biased region" description="Low complexity" evidence="1">
    <location>
        <begin position="63"/>
        <end position="80"/>
    </location>
</feature>
<keyword evidence="2" id="KW-1133">Transmembrane helix</keyword>
<feature type="transmembrane region" description="Helical" evidence="2">
    <location>
        <begin position="183"/>
        <end position="201"/>
    </location>
</feature>
<feature type="transmembrane region" description="Helical" evidence="2">
    <location>
        <begin position="304"/>
        <end position="321"/>
    </location>
</feature>
<feature type="compositionally biased region" description="Gly residues" evidence="1">
    <location>
        <begin position="23"/>
        <end position="35"/>
    </location>
</feature>
<feature type="region of interest" description="Disordered" evidence="1">
    <location>
        <begin position="1"/>
        <end position="179"/>
    </location>
</feature>
<evidence type="ECO:0000256" key="2">
    <source>
        <dbReference type="SAM" id="Phobius"/>
    </source>
</evidence>
<feature type="transmembrane region" description="Helical" evidence="2">
    <location>
        <begin position="266"/>
        <end position="284"/>
    </location>
</feature>
<sequence length="430" mass="44436">MASDDGPAMDPSEEDPPTPTIGGNQGKGNKGGGGAPFRPPPPPVPAPSRQQAGVGAGVPPGSQTQQQAAAAAAAAHNQHAAPPPPNQAAPTPAASEMTMAETSSGSENKKAKSRPASLAVPLENPEVKGGTVRPVDSVEKSAAIAQMKVEETKDTATSKPRSAKQPATPRGPPPLKPPTAETGLAIVMAAFALLLLVLATAHDHGVFWHALDSAVLTVVPNEKAHGVMMALRNASFDISFWAFAATAEVGLVWCAYLALLGNPGMWVGVPPSLLAAAAVAVGAFRERPWAEGTWVATTPQVPLVTSVAAAAIGSFFLGRAARRREELAYFKKRTLWERAGVAVSDKEGESGGRTTPTANLIAVARTPSPERKRRAREAKEAKEAKAKKRGSKDPGDFEFTAPSPPTKQQNFATASGSGGGSGIKQRKKKA</sequence>
<keyword evidence="2" id="KW-0812">Transmembrane</keyword>
<evidence type="ECO:0000313" key="3">
    <source>
        <dbReference type="EMBL" id="GHP02389.1"/>
    </source>
</evidence>
<reference evidence="3" key="1">
    <citation type="submission" date="2020-10" db="EMBL/GenBank/DDBJ databases">
        <title>Unveiling of a novel bifunctional photoreceptor, Dualchrome1, isolated from a cosmopolitan green alga.</title>
        <authorList>
            <person name="Suzuki S."/>
            <person name="Kawachi M."/>
        </authorList>
    </citation>
    <scope>NUCLEOTIDE SEQUENCE</scope>
    <source>
        <strain evidence="3">NIES 2893</strain>
    </source>
</reference>
<protein>
    <submittedName>
        <fullName evidence="3">Uncharacterized protein</fullName>
    </submittedName>
</protein>
<accession>A0A830HAE1</accession>
<organism evidence="3 4">
    <name type="scientific">Pycnococcus provasolii</name>
    <dbReference type="NCBI Taxonomy" id="41880"/>
    <lineage>
        <taxon>Eukaryota</taxon>
        <taxon>Viridiplantae</taxon>
        <taxon>Chlorophyta</taxon>
        <taxon>Pseudoscourfieldiophyceae</taxon>
        <taxon>Pseudoscourfieldiales</taxon>
        <taxon>Pycnococcaceae</taxon>
        <taxon>Pycnococcus</taxon>
    </lineage>
</organism>
<comment type="caution">
    <text evidence="3">The sequence shown here is derived from an EMBL/GenBank/DDBJ whole genome shotgun (WGS) entry which is preliminary data.</text>
</comment>
<feature type="compositionally biased region" description="Pro residues" evidence="1">
    <location>
        <begin position="37"/>
        <end position="46"/>
    </location>
</feature>
<dbReference type="AlphaFoldDB" id="A0A830HAE1"/>
<feature type="transmembrane region" description="Helical" evidence="2">
    <location>
        <begin position="238"/>
        <end position="259"/>
    </location>
</feature>
<dbReference type="EMBL" id="BNJQ01000003">
    <property type="protein sequence ID" value="GHP02389.1"/>
    <property type="molecule type" value="Genomic_DNA"/>
</dbReference>
<keyword evidence="2" id="KW-0472">Membrane</keyword>